<dbReference type="PROSITE" id="PS51918">
    <property type="entry name" value="RADICAL_SAM"/>
    <property type="match status" value="1"/>
</dbReference>
<gene>
    <name evidence="8" type="ordered locus">Metho_2111</name>
</gene>
<protein>
    <submittedName>
        <fullName evidence="8">Anaerobic ribonucleoside-triphosphate reductase activating protein</fullName>
    </submittedName>
</protein>
<dbReference type="Pfam" id="PF04055">
    <property type="entry name" value="Radical_SAM"/>
    <property type="match status" value="1"/>
</dbReference>
<evidence type="ECO:0000256" key="6">
    <source>
        <dbReference type="ARBA" id="ARBA00023014"/>
    </source>
</evidence>
<dbReference type="GO" id="GO:0003824">
    <property type="term" value="F:catalytic activity"/>
    <property type="evidence" value="ECO:0007669"/>
    <property type="project" value="InterPro"/>
</dbReference>
<evidence type="ECO:0000256" key="5">
    <source>
        <dbReference type="ARBA" id="ARBA00023004"/>
    </source>
</evidence>
<dbReference type="SFLD" id="SFLDG01094">
    <property type="entry name" value="Uncharacterised_Radical_SAM_Su"/>
    <property type="match status" value="1"/>
</dbReference>
<name>L0KYW2_METHD</name>
<dbReference type="InterPro" id="IPR034457">
    <property type="entry name" value="Organic_radical-activating"/>
</dbReference>
<dbReference type="Proteomes" id="UP000010866">
    <property type="component" value="Chromosome"/>
</dbReference>
<evidence type="ECO:0000256" key="4">
    <source>
        <dbReference type="ARBA" id="ARBA00022723"/>
    </source>
</evidence>
<dbReference type="KEGG" id="mhz:Metho_2111"/>
<keyword evidence="6" id="KW-0411">Iron-sulfur</keyword>
<dbReference type="InterPro" id="IPR058240">
    <property type="entry name" value="rSAM_sf"/>
</dbReference>
<keyword evidence="9" id="KW-1185">Reference proteome</keyword>
<evidence type="ECO:0000313" key="8">
    <source>
        <dbReference type="EMBL" id="AGB50276.1"/>
    </source>
</evidence>
<evidence type="ECO:0000313" key="9">
    <source>
        <dbReference type="Proteomes" id="UP000010866"/>
    </source>
</evidence>
<sequence>MNANYGSYIPISTVDWHGKAAVALFLRGCPFRCPYCQNYEILEGSDLLEVKVLKDKIENSIPFVSSLVISGGEPLIQKNIVKELASFAKKKGLLVGIHTNGFFPQVIDELLQESLVDAFFLDIKAPMNDPIAYGKAIGRDEYNLDLEPKMVIENITKSLDIISGSGAQLELRTTVVPGIVGSKEDIAAIGQLLSPYVKDKDIPYVIQQGLPENAMSEGLRDTKPFTREELLEMAKAAYPFLHNVWIRTKESGNEEVNF</sequence>
<reference evidence="9" key="1">
    <citation type="submission" date="2012-02" db="EMBL/GenBank/DDBJ databases">
        <title>Complete sequence of chromosome of Methanomethylovorans hollandica DSM 15978.</title>
        <authorList>
            <person name="Lucas S."/>
            <person name="Copeland A."/>
            <person name="Lapidus A."/>
            <person name="Glavina del Rio T."/>
            <person name="Dalin E."/>
            <person name="Tice H."/>
            <person name="Bruce D."/>
            <person name="Goodwin L."/>
            <person name="Pitluck S."/>
            <person name="Peters L."/>
            <person name="Mikhailova N."/>
            <person name="Held B."/>
            <person name="Kyrpides N."/>
            <person name="Mavromatis K."/>
            <person name="Ivanova N."/>
            <person name="Brettin T."/>
            <person name="Detter J.C."/>
            <person name="Han C."/>
            <person name="Larimer F."/>
            <person name="Land M."/>
            <person name="Hauser L."/>
            <person name="Markowitz V."/>
            <person name="Cheng J.-F."/>
            <person name="Hugenholtz P."/>
            <person name="Woyke T."/>
            <person name="Wu D."/>
            <person name="Spring S."/>
            <person name="Schroeder M."/>
            <person name="Brambilla E."/>
            <person name="Klenk H.-P."/>
            <person name="Eisen J.A."/>
        </authorList>
    </citation>
    <scope>NUCLEOTIDE SEQUENCE [LARGE SCALE GENOMIC DNA]</scope>
    <source>
        <strain evidence="9">DSM 15978 / NBRC 107637 / DMS1</strain>
    </source>
</reference>
<organism evidence="8 9">
    <name type="scientific">Methanomethylovorans hollandica (strain DSM 15978 / NBRC 107637 / DMS1)</name>
    <dbReference type="NCBI Taxonomy" id="867904"/>
    <lineage>
        <taxon>Archaea</taxon>
        <taxon>Methanobacteriati</taxon>
        <taxon>Methanobacteriota</taxon>
        <taxon>Stenosarchaea group</taxon>
        <taxon>Methanomicrobia</taxon>
        <taxon>Methanosarcinales</taxon>
        <taxon>Methanosarcinaceae</taxon>
        <taxon>Methanomethylovorans</taxon>
    </lineage>
</organism>
<keyword evidence="5" id="KW-0408">Iron</keyword>
<dbReference type="AlphaFoldDB" id="L0KYW2"/>
<dbReference type="GeneID" id="14406624"/>
<dbReference type="STRING" id="867904.Metho_2111"/>
<dbReference type="SUPFAM" id="SSF102114">
    <property type="entry name" value="Radical SAM enzymes"/>
    <property type="match status" value="1"/>
</dbReference>
<comment type="cofactor">
    <cofactor evidence="1">
        <name>[4Fe-4S] cluster</name>
        <dbReference type="ChEBI" id="CHEBI:49883"/>
    </cofactor>
</comment>
<dbReference type="InterPro" id="IPR012840">
    <property type="entry name" value="NrdG2"/>
</dbReference>
<evidence type="ECO:0000256" key="1">
    <source>
        <dbReference type="ARBA" id="ARBA00001966"/>
    </source>
</evidence>
<dbReference type="EMBL" id="CP003362">
    <property type="protein sequence ID" value="AGB50276.1"/>
    <property type="molecule type" value="Genomic_DNA"/>
</dbReference>
<evidence type="ECO:0000256" key="2">
    <source>
        <dbReference type="ARBA" id="ARBA00022485"/>
    </source>
</evidence>
<dbReference type="NCBIfam" id="TIGR02495">
    <property type="entry name" value="NrdG2"/>
    <property type="match status" value="1"/>
</dbReference>
<dbReference type="Gene3D" id="3.20.20.70">
    <property type="entry name" value="Aldolase class I"/>
    <property type="match status" value="1"/>
</dbReference>
<dbReference type="OrthoDB" id="371936at2157"/>
<dbReference type="CDD" id="cd01335">
    <property type="entry name" value="Radical_SAM"/>
    <property type="match status" value="1"/>
</dbReference>
<keyword evidence="2" id="KW-0004">4Fe-4S</keyword>
<dbReference type="InterPro" id="IPR007197">
    <property type="entry name" value="rSAM"/>
</dbReference>
<dbReference type="RefSeq" id="WP_015325441.1">
    <property type="nucleotide sequence ID" value="NC_019977.1"/>
</dbReference>
<evidence type="ECO:0000259" key="7">
    <source>
        <dbReference type="PROSITE" id="PS51918"/>
    </source>
</evidence>
<dbReference type="GO" id="GO:0051539">
    <property type="term" value="F:4 iron, 4 sulfur cluster binding"/>
    <property type="evidence" value="ECO:0007669"/>
    <property type="project" value="UniProtKB-KW"/>
</dbReference>
<feature type="domain" description="Radical SAM core" evidence="7">
    <location>
        <begin position="15"/>
        <end position="241"/>
    </location>
</feature>
<proteinExistence type="predicted"/>
<accession>L0KYW2</accession>
<evidence type="ECO:0000256" key="3">
    <source>
        <dbReference type="ARBA" id="ARBA00022691"/>
    </source>
</evidence>
<dbReference type="GO" id="GO:0046872">
    <property type="term" value="F:metal ion binding"/>
    <property type="evidence" value="ECO:0007669"/>
    <property type="project" value="UniProtKB-KW"/>
</dbReference>
<keyword evidence="3" id="KW-0949">S-adenosyl-L-methionine</keyword>
<dbReference type="PANTHER" id="PTHR30352">
    <property type="entry name" value="PYRUVATE FORMATE-LYASE-ACTIVATING ENZYME"/>
    <property type="match status" value="1"/>
</dbReference>
<dbReference type="SFLD" id="SFLDS00029">
    <property type="entry name" value="Radical_SAM"/>
    <property type="match status" value="1"/>
</dbReference>
<keyword evidence="4" id="KW-0479">Metal-binding</keyword>
<dbReference type="PANTHER" id="PTHR30352:SF5">
    <property type="entry name" value="PYRUVATE FORMATE-LYASE 1-ACTIVATING ENZYME"/>
    <property type="match status" value="1"/>
</dbReference>
<dbReference type="HOGENOM" id="CLU_078147_0_0_2"/>
<dbReference type="InterPro" id="IPR013785">
    <property type="entry name" value="Aldolase_TIM"/>
</dbReference>